<dbReference type="AlphaFoldDB" id="A0A9J7E4H7"/>
<evidence type="ECO:0000259" key="9">
    <source>
        <dbReference type="PROSITE" id="PS50240"/>
    </source>
</evidence>
<dbReference type="PANTHER" id="PTHR24252:SF10">
    <property type="entry name" value="SERINE PROTEASE 56"/>
    <property type="match status" value="1"/>
</dbReference>
<keyword evidence="2" id="KW-0964">Secreted</keyword>
<feature type="signal peptide" evidence="8">
    <location>
        <begin position="1"/>
        <end position="20"/>
    </location>
</feature>
<evidence type="ECO:0000256" key="3">
    <source>
        <dbReference type="ARBA" id="ARBA00023157"/>
    </source>
</evidence>
<dbReference type="InterPro" id="IPR043504">
    <property type="entry name" value="Peptidase_S1_PA_chymotrypsin"/>
</dbReference>
<dbReference type="InterPro" id="IPR033116">
    <property type="entry name" value="TRYPSIN_SER"/>
</dbReference>
<dbReference type="InterPro" id="IPR018114">
    <property type="entry name" value="TRYPSIN_HIS"/>
</dbReference>
<protein>
    <recommendedName>
        <fullName evidence="4">Phenoloxidase-activating factor 2</fullName>
    </recommendedName>
    <alternativeName>
        <fullName evidence="5">Prophenoloxidase-activating factor II</fullName>
    </alternativeName>
</protein>
<keyword evidence="6" id="KW-0720">Serine protease</keyword>
<keyword evidence="6" id="KW-0645">Protease</keyword>
<dbReference type="GO" id="GO:0004252">
    <property type="term" value="F:serine-type endopeptidase activity"/>
    <property type="evidence" value="ECO:0007669"/>
    <property type="project" value="InterPro"/>
</dbReference>
<feature type="region of interest" description="Disordered" evidence="7">
    <location>
        <begin position="201"/>
        <end position="246"/>
    </location>
</feature>
<dbReference type="FunFam" id="2.40.10.10:FF:000038">
    <property type="entry name" value="Serine protease"/>
    <property type="match status" value="1"/>
</dbReference>
<evidence type="ECO:0000256" key="2">
    <source>
        <dbReference type="ARBA" id="ARBA00022525"/>
    </source>
</evidence>
<feature type="chain" id="PRO_5039888024" description="Phenoloxidase-activating factor 2" evidence="8">
    <location>
        <begin position="21"/>
        <end position="498"/>
    </location>
</feature>
<evidence type="ECO:0000256" key="5">
    <source>
        <dbReference type="ARBA" id="ARBA00076468"/>
    </source>
</evidence>
<dbReference type="InterPro" id="IPR009003">
    <property type="entry name" value="Peptidase_S1_PA"/>
</dbReference>
<evidence type="ECO:0000313" key="10">
    <source>
        <dbReference type="Proteomes" id="UP000301870"/>
    </source>
</evidence>
<dbReference type="InterPro" id="IPR001314">
    <property type="entry name" value="Peptidase_S1A"/>
</dbReference>
<evidence type="ECO:0000313" key="11">
    <source>
        <dbReference type="RefSeq" id="XP_022821357.1"/>
    </source>
</evidence>
<dbReference type="PROSITE" id="PS00135">
    <property type="entry name" value="TRYPSIN_SER"/>
    <property type="match status" value="1"/>
</dbReference>
<dbReference type="GO" id="GO:0006508">
    <property type="term" value="P:proteolysis"/>
    <property type="evidence" value="ECO:0007669"/>
    <property type="project" value="UniProtKB-KW"/>
</dbReference>
<dbReference type="KEGG" id="sliu:111352898"/>
<dbReference type="PROSITE" id="PS50240">
    <property type="entry name" value="TRYPSIN_DOM"/>
    <property type="match status" value="1"/>
</dbReference>
<keyword evidence="8" id="KW-0732">Signal</keyword>
<dbReference type="RefSeq" id="XP_022821357.1">
    <property type="nucleotide sequence ID" value="XM_022965589.1"/>
</dbReference>
<dbReference type="GeneID" id="111352898"/>
<dbReference type="PRINTS" id="PR00722">
    <property type="entry name" value="CHYMOTRYPSIN"/>
</dbReference>
<dbReference type="InterPro" id="IPR001254">
    <property type="entry name" value="Trypsin_dom"/>
</dbReference>
<dbReference type="PROSITE" id="PS00134">
    <property type="entry name" value="TRYPSIN_HIS"/>
    <property type="match status" value="1"/>
</dbReference>
<accession>A0A9J7E4H7</accession>
<dbReference type="Proteomes" id="UP000301870">
    <property type="component" value="Chromosome 16"/>
</dbReference>
<keyword evidence="6" id="KW-0378">Hydrolase</keyword>
<dbReference type="CDD" id="cd00190">
    <property type="entry name" value="Tryp_SPc"/>
    <property type="match status" value="1"/>
</dbReference>
<dbReference type="PANTHER" id="PTHR24252">
    <property type="entry name" value="ACROSIN-RELATED"/>
    <property type="match status" value="1"/>
</dbReference>
<feature type="domain" description="Peptidase S1" evidence="9">
    <location>
        <begin position="262"/>
        <end position="498"/>
    </location>
</feature>
<dbReference type="SMART" id="SM00020">
    <property type="entry name" value="Tryp_SPc"/>
    <property type="match status" value="1"/>
</dbReference>
<evidence type="ECO:0000256" key="7">
    <source>
        <dbReference type="SAM" id="MobiDB-lite"/>
    </source>
</evidence>
<evidence type="ECO:0000256" key="1">
    <source>
        <dbReference type="ARBA" id="ARBA00004613"/>
    </source>
</evidence>
<reference evidence="11" key="1">
    <citation type="submission" date="2025-08" db="UniProtKB">
        <authorList>
            <consortium name="RefSeq"/>
        </authorList>
    </citation>
    <scope>IDENTIFICATION</scope>
    <source>
        <strain evidence="11">Ishihara</strain>
        <tissue evidence="11">Whole body</tissue>
    </source>
</reference>
<dbReference type="GO" id="GO:0005576">
    <property type="term" value="C:extracellular region"/>
    <property type="evidence" value="ECO:0007669"/>
    <property type="project" value="UniProtKB-SubCell"/>
</dbReference>
<keyword evidence="10" id="KW-1185">Reference proteome</keyword>
<keyword evidence="3" id="KW-1015">Disulfide bond</keyword>
<dbReference type="SUPFAM" id="SSF50494">
    <property type="entry name" value="Trypsin-like serine proteases"/>
    <property type="match status" value="1"/>
</dbReference>
<comment type="subcellular location">
    <subcellularLocation>
        <location evidence="1">Secreted</location>
    </subcellularLocation>
</comment>
<evidence type="ECO:0000256" key="4">
    <source>
        <dbReference type="ARBA" id="ARBA00068096"/>
    </source>
</evidence>
<feature type="compositionally biased region" description="Low complexity" evidence="7">
    <location>
        <begin position="201"/>
        <end position="214"/>
    </location>
</feature>
<dbReference type="Pfam" id="PF00089">
    <property type="entry name" value="Trypsin"/>
    <property type="match status" value="1"/>
</dbReference>
<sequence length="498" mass="54205">MLIRSKFAIVWAGLLAFGYGSDLDVTNGFSSTDGAFYTDDAVILNAPAERVKRDVVNSTRDGKQLLLVQLRQVSTSVHLNSTTEVPKVYLAYLTLNSGNSRCAICQVYGVCCTDPVDTPPQEAPDVQRFGYIQPAVPLQFLPGFAALTRWSYGNDGDFRQIPAQWPPTIPPLPTHPPDHTAPTHPPSLVAGVTKPPSNFPAAPTTWPTRPPSTTKQTWAPAYPTKPSVPAQPVPSQPAVDGSCGIKNGAQTYDSNYQDEERIVGGHNADLNEWPWIVALFNAGRQFCGGSLIDDKHVLSAAHCVAHMTSWDVARLTARLGDHNIRTNTETQHIERKIKRVVRHRGFDMRTLYNDVAVLTIDQPVAFSKYVRPICLPVGGRSTYQGKIATVIGWGSLRESGPQPSVLQEVSIPVWSNQECKLKYGGAAPGGIVEHMLCAGKASMDSCSGDSGGPLMVNENGRWTQVGIVSWGIGCGKGQYPGVYTRVTYFLPWIQKNAQ</sequence>
<evidence type="ECO:0000256" key="6">
    <source>
        <dbReference type="RuleBase" id="RU363034"/>
    </source>
</evidence>
<evidence type="ECO:0000256" key="8">
    <source>
        <dbReference type="SAM" id="SignalP"/>
    </source>
</evidence>
<proteinExistence type="predicted"/>
<name>A0A9J7E4H7_SPOLT</name>
<dbReference type="OrthoDB" id="546450at2759"/>
<dbReference type="Gene3D" id="2.40.10.10">
    <property type="entry name" value="Trypsin-like serine proteases"/>
    <property type="match status" value="1"/>
</dbReference>
<organism evidence="10 11">
    <name type="scientific">Spodoptera litura</name>
    <name type="common">Asian cotton leafworm</name>
    <dbReference type="NCBI Taxonomy" id="69820"/>
    <lineage>
        <taxon>Eukaryota</taxon>
        <taxon>Metazoa</taxon>
        <taxon>Ecdysozoa</taxon>
        <taxon>Arthropoda</taxon>
        <taxon>Hexapoda</taxon>
        <taxon>Insecta</taxon>
        <taxon>Pterygota</taxon>
        <taxon>Neoptera</taxon>
        <taxon>Endopterygota</taxon>
        <taxon>Lepidoptera</taxon>
        <taxon>Glossata</taxon>
        <taxon>Ditrysia</taxon>
        <taxon>Noctuoidea</taxon>
        <taxon>Noctuidae</taxon>
        <taxon>Amphipyrinae</taxon>
        <taxon>Spodoptera</taxon>
    </lineage>
</organism>
<gene>
    <name evidence="11" type="primary">LOC111352898</name>
</gene>